<dbReference type="SUPFAM" id="SSF161098">
    <property type="entry name" value="MetI-like"/>
    <property type="match status" value="1"/>
</dbReference>
<dbReference type="Proteomes" id="UP000502508">
    <property type="component" value="Chromosome"/>
</dbReference>
<evidence type="ECO:0008006" key="8">
    <source>
        <dbReference type="Google" id="ProtNLM"/>
    </source>
</evidence>
<keyword evidence="2 5" id="KW-0812">Transmembrane</keyword>
<organism evidence="6 7">
    <name type="scientific">Phytohabitans flavus</name>
    <dbReference type="NCBI Taxonomy" id="1076124"/>
    <lineage>
        <taxon>Bacteria</taxon>
        <taxon>Bacillati</taxon>
        <taxon>Actinomycetota</taxon>
        <taxon>Actinomycetes</taxon>
        <taxon>Micromonosporales</taxon>
        <taxon>Micromonosporaceae</taxon>
    </lineage>
</organism>
<dbReference type="InterPro" id="IPR035906">
    <property type="entry name" value="MetI-like_sf"/>
</dbReference>
<gene>
    <name evidence="6" type="ORF">Pflav_002520</name>
</gene>
<evidence type="ECO:0000256" key="2">
    <source>
        <dbReference type="ARBA" id="ARBA00022692"/>
    </source>
</evidence>
<comment type="subcellular location">
    <subcellularLocation>
        <location evidence="1">Membrane</location>
        <topology evidence="1">Multi-pass membrane protein</topology>
    </subcellularLocation>
</comment>
<evidence type="ECO:0000313" key="6">
    <source>
        <dbReference type="EMBL" id="BCB73842.1"/>
    </source>
</evidence>
<dbReference type="EMBL" id="AP022870">
    <property type="protein sequence ID" value="BCB73842.1"/>
    <property type="molecule type" value="Genomic_DNA"/>
</dbReference>
<name>A0A6F8XJ57_9ACTN</name>
<evidence type="ECO:0000256" key="1">
    <source>
        <dbReference type="ARBA" id="ARBA00004141"/>
    </source>
</evidence>
<reference evidence="6 7" key="1">
    <citation type="submission" date="2020-03" db="EMBL/GenBank/DDBJ databases">
        <title>Whole genome shotgun sequence of Phytohabitans flavus NBRC 107702.</title>
        <authorList>
            <person name="Komaki H."/>
            <person name="Tamura T."/>
        </authorList>
    </citation>
    <scope>NUCLEOTIDE SEQUENCE [LARGE SCALE GENOMIC DNA]</scope>
    <source>
        <strain evidence="6 7">NBRC 107702</strain>
    </source>
</reference>
<dbReference type="GO" id="GO:0016020">
    <property type="term" value="C:membrane"/>
    <property type="evidence" value="ECO:0007669"/>
    <property type="project" value="UniProtKB-SubCell"/>
</dbReference>
<protein>
    <recommendedName>
        <fullName evidence="8">ABC transmembrane type-1 domain-containing protein</fullName>
    </recommendedName>
</protein>
<evidence type="ECO:0000313" key="7">
    <source>
        <dbReference type="Proteomes" id="UP000502508"/>
    </source>
</evidence>
<sequence length="99" mass="10494">MALRPMWTVSVRSGERPSTGLIARCDQRVPYAAAEGGLAECGRDGSGSWRWNNVAGGQSIPFGQAMAGALLASLPTLAIYLLLGRFFLRGVLAGTLRDN</sequence>
<keyword evidence="7" id="KW-1185">Reference proteome</keyword>
<evidence type="ECO:0000256" key="4">
    <source>
        <dbReference type="ARBA" id="ARBA00023136"/>
    </source>
</evidence>
<dbReference type="KEGG" id="pfla:Pflav_002520"/>
<evidence type="ECO:0000256" key="5">
    <source>
        <dbReference type="SAM" id="Phobius"/>
    </source>
</evidence>
<keyword evidence="3 5" id="KW-1133">Transmembrane helix</keyword>
<reference evidence="6 7" key="2">
    <citation type="submission" date="2020-03" db="EMBL/GenBank/DDBJ databases">
        <authorList>
            <person name="Ichikawa N."/>
            <person name="Kimura A."/>
            <person name="Kitahashi Y."/>
            <person name="Uohara A."/>
        </authorList>
    </citation>
    <scope>NUCLEOTIDE SEQUENCE [LARGE SCALE GENOMIC DNA]</scope>
    <source>
        <strain evidence="6 7">NBRC 107702</strain>
    </source>
</reference>
<dbReference type="AlphaFoldDB" id="A0A6F8XJ57"/>
<keyword evidence="4 5" id="KW-0472">Membrane</keyword>
<proteinExistence type="predicted"/>
<accession>A0A6F8XJ57</accession>
<evidence type="ECO:0000256" key="3">
    <source>
        <dbReference type="ARBA" id="ARBA00022989"/>
    </source>
</evidence>
<feature type="transmembrane region" description="Helical" evidence="5">
    <location>
        <begin position="62"/>
        <end position="83"/>
    </location>
</feature>